<keyword evidence="5" id="KW-0597">Phosphoprotein</keyword>
<dbReference type="EC" id="2.7.13.3" evidence="4"/>
<dbReference type="FunFam" id="1.10.287.130:FF:000001">
    <property type="entry name" value="Two-component sensor histidine kinase"/>
    <property type="match status" value="1"/>
</dbReference>
<organism evidence="16 17">
    <name type="scientific">Actinorhabdospora filicis</name>
    <dbReference type="NCBI Taxonomy" id="1785913"/>
    <lineage>
        <taxon>Bacteria</taxon>
        <taxon>Bacillati</taxon>
        <taxon>Actinomycetota</taxon>
        <taxon>Actinomycetes</taxon>
        <taxon>Micromonosporales</taxon>
        <taxon>Micromonosporaceae</taxon>
        <taxon>Actinorhabdospora</taxon>
    </lineage>
</organism>
<dbReference type="PROSITE" id="PS50885">
    <property type="entry name" value="HAMP"/>
    <property type="match status" value="1"/>
</dbReference>
<dbReference type="AlphaFoldDB" id="A0A9W6SQF7"/>
<evidence type="ECO:0000313" key="17">
    <source>
        <dbReference type="Proteomes" id="UP001165079"/>
    </source>
</evidence>
<dbReference type="CDD" id="cd06225">
    <property type="entry name" value="HAMP"/>
    <property type="match status" value="1"/>
</dbReference>
<dbReference type="PROSITE" id="PS50109">
    <property type="entry name" value="HIS_KIN"/>
    <property type="match status" value="1"/>
</dbReference>
<feature type="compositionally biased region" description="Basic and acidic residues" evidence="12">
    <location>
        <begin position="202"/>
        <end position="211"/>
    </location>
</feature>
<feature type="domain" description="HAMP" evidence="15">
    <location>
        <begin position="171"/>
        <end position="230"/>
    </location>
</feature>
<dbReference type="SUPFAM" id="SSF47384">
    <property type="entry name" value="Homodimeric domain of signal transducing histidine kinase"/>
    <property type="match status" value="1"/>
</dbReference>
<gene>
    <name evidence="16" type="ORF">Afil01_52700</name>
</gene>
<evidence type="ECO:0000256" key="8">
    <source>
        <dbReference type="ARBA" id="ARBA00022777"/>
    </source>
</evidence>
<dbReference type="SMART" id="SM00387">
    <property type="entry name" value="HATPase_c"/>
    <property type="match status" value="1"/>
</dbReference>
<dbReference type="InterPro" id="IPR003594">
    <property type="entry name" value="HATPase_dom"/>
</dbReference>
<dbReference type="Pfam" id="PF00672">
    <property type="entry name" value="HAMP"/>
    <property type="match status" value="1"/>
</dbReference>
<dbReference type="GO" id="GO:0005509">
    <property type="term" value="F:calcium ion binding"/>
    <property type="evidence" value="ECO:0007669"/>
    <property type="project" value="UniProtKB-ARBA"/>
</dbReference>
<evidence type="ECO:0000256" key="3">
    <source>
        <dbReference type="ARBA" id="ARBA00004236"/>
    </source>
</evidence>
<protein>
    <recommendedName>
        <fullName evidence="4">histidine kinase</fullName>
        <ecNumber evidence="4">2.7.13.3</ecNumber>
    </recommendedName>
</protein>
<dbReference type="Pfam" id="PF02518">
    <property type="entry name" value="HATPase_c"/>
    <property type="match status" value="1"/>
</dbReference>
<dbReference type="GO" id="GO:0005886">
    <property type="term" value="C:plasma membrane"/>
    <property type="evidence" value="ECO:0007669"/>
    <property type="project" value="UniProtKB-SubCell"/>
</dbReference>
<dbReference type="InterPro" id="IPR003661">
    <property type="entry name" value="HisK_dim/P_dom"/>
</dbReference>
<evidence type="ECO:0000256" key="5">
    <source>
        <dbReference type="ARBA" id="ARBA00022553"/>
    </source>
</evidence>
<dbReference type="Pfam" id="PF00512">
    <property type="entry name" value="HisKA"/>
    <property type="match status" value="1"/>
</dbReference>
<dbReference type="SUPFAM" id="SSF55874">
    <property type="entry name" value="ATPase domain of HSP90 chaperone/DNA topoisomerase II/histidine kinase"/>
    <property type="match status" value="1"/>
</dbReference>
<evidence type="ECO:0000256" key="10">
    <source>
        <dbReference type="ARBA" id="ARBA00023012"/>
    </source>
</evidence>
<dbReference type="Gene3D" id="1.10.287.130">
    <property type="match status" value="1"/>
</dbReference>
<evidence type="ECO:0000256" key="6">
    <source>
        <dbReference type="ARBA" id="ARBA00022679"/>
    </source>
</evidence>
<keyword evidence="7 13" id="KW-0812">Transmembrane</keyword>
<evidence type="ECO:0000259" key="15">
    <source>
        <dbReference type="PROSITE" id="PS50885"/>
    </source>
</evidence>
<dbReference type="PANTHER" id="PTHR45436:SF5">
    <property type="entry name" value="SENSOR HISTIDINE KINASE TRCS"/>
    <property type="match status" value="1"/>
</dbReference>
<dbReference type="Gene3D" id="6.10.340.10">
    <property type="match status" value="1"/>
</dbReference>
<keyword evidence="9 13" id="KW-1133">Transmembrane helix</keyword>
<dbReference type="CDD" id="cd00082">
    <property type="entry name" value="HisKA"/>
    <property type="match status" value="1"/>
</dbReference>
<comment type="subcellular location">
    <subcellularLocation>
        <location evidence="3">Cell membrane</location>
    </subcellularLocation>
</comment>
<keyword evidence="17" id="KW-1185">Reference proteome</keyword>
<dbReference type="SMART" id="SM00388">
    <property type="entry name" value="HisKA"/>
    <property type="match status" value="1"/>
</dbReference>
<dbReference type="InterPro" id="IPR036097">
    <property type="entry name" value="HisK_dim/P_sf"/>
</dbReference>
<dbReference type="InterPro" id="IPR003660">
    <property type="entry name" value="HAMP_dom"/>
</dbReference>
<comment type="catalytic activity">
    <reaction evidence="1">
        <text>ATP + protein L-histidine = ADP + protein N-phospho-L-histidine.</text>
        <dbReference type="EC" id="2.7.13.3"/>
    </reaction>
</comment>
<dbReference type="InterPro" id="IPR004358">
    <property type="entry name" value="Sig_transdc_His_kin-like_C"/>
</dbReference>
<proteinExistence type="predicted"/>
<dbReference type="FunFam" id="3.30.565.10:FF:000006">
    <property type="entry name" value="Sensor histidine kinase WalK"/>
    <property type="match status" value="1"/>
</dbReference>
<keyword evidence="6" id="KW-0808">Transferase</keyword>
<comment type="cofactor">
    <cofactor evidence="2">
        <name>a divalent metal cation</name>
        <dbReference type="ChEBI" id="CHEBI:60240"/>
    </cofactor>
</comment>
<keyword evidence="10" id="KW-0902">Two-component regulatory system</keyword>
<dbReference type="InterPro" id="IPR050428">
    <property type="entry name" value="TCS_sensor_his_kinase"/>
</dbReference>
<evidence type="ECO:0000313" key="16">
    <source>
        <dbReference type="EMBL" id="GLZ80463.1"/>
    </source>
</evidence>
<evidence type="ECO:0000256" key="13">
    <source>
        <dbReference type="SAM" id="Phobius"/>
    </source>
</evidence>
<evidence type="ECO:0000256" key="11">
    <source>
        <dbReference type="ARBA" id="ARBA00023136"/>
    </source>
</evidence>
<dbReference type="SMART" id="SM00304">
    <property type="entry name" value="HAMP"/>
    <property type="match status" value="1"/>
</dbReference>
<dbReference type="Gene3D" id="3.30.565.10">
    <property type="entry name" value="Histidine kinase-like ATPase, C-terminal domain"/>
    <property type="match status" value="1"/>
</dbReference>
<evidence type="ECO:0000256" key="2">
    <source>
        <dbReference type="ARBA" id="ARBA00001968"/>
    </source>
</evidence>
<dbReference type="RefSeq" id="WP_285665643.1">
    <property type="nucleotide sequence ID" value="NZ_BSTX01000004.1"/>
</dbReference>
<keyword evidence="11 13" id="KW-0472">Membrane</keyword>
<dbReference type="Proteomes" id="UP001165079">
    <property type="component" value="Unassembled WGS sequence"/>
</dbReference>
<dbReference type="InterPro" id="IPR036890">
    <property type="entry name" value="HATPase_C_sf"/>
</dbReference>
<dbReference type="CDD" id="cd00075">
    <property type="entry name" value="HATPase"/>
    <property type="match status" value="1"/>
</dbReference>
<dbReference type="GO" id="GO:0000155">
    <property type="term" value="F:phosphorelay sensor kinase activity"/>
    <property type="evidence" value="ECO:0007669"/>
    <property type="project" value="InterPro"/>
</dbReference>
<dbReference type="InterPro" id="IPR005467">
    <property type="entry name" value="His_kinase_dom"/>
</dbReference>
<evidence type="ECO:0000256" key="4">
    <source>
        <dbReference type="ARBA" id="ARBA00012438"/>
    </source>
</evidence>
<dbReference type="PANTHER" id="PTHR45436">
    <property type="entry name" value="SENSOR HISTIDINE KINASE YKOH"/>
    <property type="match status" value="1"/>
</dbReference>
<feature type="region of interest" description="Disordered" evidence="12">
    <location>
        <begin position="183"/>
        <end position="211"/>
    </location>
</feature>
<keyword evidence="8 16" id="KW-0418">Kinase</keyword>
<accession>A0A9W6SQF7</accession>
<name>A0A9W6SQF7_9ACTN</name>
<comment type="caution">
    <text evidence="16">The sequence shown here is derived from an EMBL/GenBank/DDBJ whole genome shotgun (WGS) entry which is preliminary data.</text>
</comment>
<reference evidence="16" key="1">
    <citation type="submission" date="2023-03" db="EMBL/GenBank/DDBJ databases">
        <title>Actinorhabdospora filicis NBRC 111898.</title>
        <authorList>
            <person name="Ichikawa N."/>
            <person name="Sato H."/>
            <person name="Tonouchi N."/>
        </authorList>
    </citation>
    <scope>NUCLEOTIDE SEQUENCE</scope>
    <source>
        <strain evidence="16">NBRC 111898</strain>
    </source>
</reference>
<dbReference type="EMBL" id="BSTX01000004">
    <property type="protein sequence ID" value="GLZ80463.1"/>
    <property type="molecule type" value="Genomic_DNA"/>
</dbReference>
<dbReference type="SUPFAM" id="SSF158472">
    <property type="entry name" value="HAMP domain-like"/>
    <property type="match status" value="1"/>
</dbReference>
<sequence length="482" mass="50813">MRRWSHWTLRARMVVTIVAITALALTLALGTAAVLLRTYLVDQVDGQLADAARAARHLPSDDLRFRSMPPFGRQNEHTDVYSSTGAYKFTLAPATGPLSGITDPVSLVGKPPVTVGGWRVQVAPVDNGDIAVLAVSLDGADATTARLLLIGGGVSLLILAGLALGASRVVRLGLRPLTRMEDTAERIADGEPTDSPGLGGRVPDDDPHTETGRLGRALNTMLGRIQHAMDEQAASEGRLRRFLADASHELRTPLTSIKGFAELYRRGGTPPGAALDESMGRIEDEAARMSLLVDDLMLLASLDEQRPMERRPVDLLGVAADTVRDAHVREPGRFIGIEPLDGELAPVTVPGDEPKLRQVLTNLVGNALRHTPPGTPVTVRLGTTDADSRPFITQVGATPSGEAAVIEVADGGPGLSPEHASHVFERLYRADAGRARASGGTGLGLSIVAAIVTAHGGCVRLDTAPGEGATFRVLLPLRVPPA</sequence>
<evidence type="ECO:0000256" key="9">
    <source>
        <dbReference type="ARBA" id="ARBA00022989"/>
    </source>
</evidence>
<feature type="transmembrane region" description="Helical" evidence="13">
    <location>
        <begin position="147"/>
        <end position="170"/>
    </location>
</feature>
<evidence type="ECO:0000256" key="1">
    <source>
        <dbReference type="ARBA" id="ARBA00000085"/>
    </source>
</evidence>
<evidence type="ECO:0000256" key="12">
    <source>
        <dbReference type="SAM" id="MobiDB-lite"/>
    </source>
</evidence>
<evidence type="ECO:0000256" key="7">
    <source>
        <dbReference type="ARBA" id="ARBA00022692"/>
    </source>
</evidence>
<feature type="domain" description="Histidine kinase" evidence="14">
    <location>
        <begin position="245"/>
        <end position="479"/>
    </location>
</feature>
<evidence type="ECO:0000259" key="14">
    <source>
        <dbReference type="PROSITE" id="PS50109"/>
    </source>
</evidence>
<dbReference type="PRINTS" id="PR00344">
    <property type="entry name" value="BCTRLSENSOR"/>
</dbReference>